<evidence type="ECO:0000256" key="1">
    <source>
        <dbReference type="SAM" id="MobiDB-lite"/>
    </source>
</evidence>
<dbReference type="EMBL" id="BQFK01000001">
    <property type="protein sequence ID" value="GJJ42095.1"/>
    <property type="molecule type" value="Genomic_DNA"/>
</dbReference>
<protein>
    <submittedName>
        <fullName evidence="2">Uncharacterized protein</fullName>
    </submittedName>
</protein>
<sequence length="246" mass="26977">MNQTKSKPQEQTLIVCPTDMLNRALKAAKTIAGNKTPYDVIQLRPHGEDGLAVCAVNDKTTFVASIETATYTISRESDEIIEFPKSVLPAFIMATSGITKDSDVELLTGLHVAENQITITDETGIGLDIALVKVKRHQEPANIGDPRATITRVMKQLKENSDPGPVRPLPHQIMAVAKAASCMGSRPEIHQRSYIHRDTAALRIVALTPTWAMSVLDKPEEPQKEESHNEEGKLRVVTSRPQKGIS</sequence>
<evidence type="ECO:0000313" key="3">
    <source>
        <dbReference type="Proteomes" id="UP001205910"/>
    </source>
</evidence>
<dbReference type="Proteomes" id="UP001205910">
    <property type="component" value="Unassembled WGS sequence"/>
</dbReference>
<gene>
    <name evidence="2" type="ORF">CULCOIPH005_02840</name>
</gene>
<evidence type="ECO:0000313" key="2">
    <source>
        <dbReference type="EMBL" id="GJJ42095.1"/>
    </source>
</evidence>
<accession>A0ABD0BEA1</accession>
<proteinExistence type="predicted"/>
<dbReference type="RefSeq" id="WP_014835743.1">
    <property type="nucleotide sequence ID" value="NZ_AP019662.1"/>
</dbReference>
<feature type="region of interest" description="Disordered" evidence="1">
    <location>
        <begin position="217"/>
        <end position="246"/>
    </location>
</feature>
<organism evidence="2 3">
    <name type="scientific">Corynebacterium ulcerans</name>
    <dbReference type="NCBI Taxonomy" id="65058"/>
    <lineage>
        <taxon>Bacteria</taxon>
        <taxon>Bacillati</taxon>
        <taxon>Actinomycetota</taxon>
        <taxon>Actinomycetes</taxon>
        <taxon>Mycobacteriales</taxon>
        <taxon>Corynebacteriaceae</taxon>
        <taxon>Corynebacterium</taxon>
    </lineage>
</organism>
<reference evidence="2 3" key="1">
    <citation type="submission" date="2021-11" db="EMBL/GenBank/DDBJ databases">
        <title>Whole genome sequences of diphtheriae toxin producing Corynebacterium ulcerans isolates from cats in Osaka, Japan.</title>
        <authorList>
            <person name="Umeda K."/>
            <person name="Hirai Y."/>
        </authorList>
    </citation>
    <scope>NUCLEOTIDE SEQUENCE [LARGE SCALE GENOMIC DNA]</scope>
    <source>
        <strain evidence="2 3">12109B-1</strain>
    </source>
</reference>
<dbReference type="AlphaFoldDB" id="A0ABD0BEA1"/>
<name>A0ABD0BEA1_CORUL</name>
<comment type="caution">
    <text evidence="2">The sequence shown here is derived from an EMBL/GenBank/DDBJ whole genome shotgun (WGS) entry which is preliminary data.</text>
</comment>
<feature type="compositionally biased region" description="Basic and acidic residues" evidence="1">
    <location>
        <begin position="217"/>
        <end position="234"/>
    </location>
</feature>